<reference evidence="3 4" key="1">
    <citation type="submission" date="2023-03" db="EMBL/GenBank/DDBJ databases">
        <title>High-quality genome of Scylla paramamosain provides insights in environmental adaptation.</title>
        <authorList>
            <person name="Zhang L."/>
        </authorList>
    </citation>
    <scope>NUCLEOTIDE SEQUENCE [LARGE SCALE GENOMIC DNA]</scope>
    <source>
        <strain evidence="3">LZ_2023a</strain>
        <tissue evidence="3">Muscle</tissue>
    </source>
</reference>
<dbReference type="InterPro" id="IPR019734">
    <property type="entry name" value="TPR_rpt"/>
</dbReference>
<dbReference type="Proteomes" id="UP001487740">
    <property type="component" value="Unassembled WGS sequence"/>
</dbReference>
<dbReference type="PROSITE" id="PS50005">
    <property type="entry name" value="TPR"/>
    <property type="match status" value="2"/>
</dbReference>
<accession>A0AAW0UGM4</accession>
<name>A0AAW0UGM4_SCYPA</name>
<dbReference type="Pfam" id="PF13432">
    <property type="entry name" value="TPR_16"/>
    <property type="match status" value="1"/>
</dbReference>
<dbReference type="PANTHER" id="PTHR44395">
    <property type="match status" value="1"/>
</dbReference>
<feature type="region of interest" description="Disordered" evidence="2">
    <location>
        <begin position="100"/>
        <end position="142"/>
    </location>
</feature>
<feature type="region of interest" description="Disordered" evidence="2">
    <location>
        <begin position="484"/>
        <end position="508"/>
    </location>
</feature>
<dbReference type="Pfam" id="PF14559">
    <property type="entry name" value="TPR_19"/>
    <property type="match status" value="1"/>
</dbReference>
<evidence type="ECO:0000256" key="1">
    <source>
        <dbReference type="PROSITE-ProRule" id="PRU00339"/>
    </source>
</evidence>
<dbReference type="Gene3D" id="1.25.40.10">
    <property type="entry name" value="Tetratricopeptide repeat domain"/>
    <property type="match status" value="2"/>
</dbReference>
<dbReference type="FunFam" id="1.25.40.10:FF:000239">
    <property type="entry name" value="Transmembrane and TPR repeat-containing protein 3"/>
    <property type="match status" value="1"/>
</dbReference>
<proteinExistence type="predicted"/>
<dbReference type="Pfam" id="PF13181">
    <property type="entry name" value="TPR_8"/>
    <property type="match status" value="1"/>
</dbReference>
<feature type="compositionally biased region" description="Low complexity" evidence="2">
    <location>
        <begin position="403"/>
        <end position="413"/>
    </location>
</feature>
<feature type="repeat" description="TPR" evidence="1">
    <location>
        <begin position="177"/>
        <end position="210"/>
    </location>
</feature>
<gene>
    <name evidence="3" type="ORF">O3P69_004561</name>
</gene>
<dbReference type="SUPFAM" id="SSF48452">
    <property type="entry name" value="TPR-like"/>
    <property type="match status" value="1"/>
</dbReference>
<comment type="caution">
    <text evidence="3">The sequence shown here is derived from an EMBL/GenBank/DDBJ whole genome shotgun (WGS) entry which is preliminary data.</text>
</comment>
<feature type="region of interest" description="Disordered" evidence="2">
    <location>
        <begin position="402"/>
        <end position="472"/>
    </location>
</feature>
<organism evidence="3 4">
    <name type="scientific">Scylla paramamosain</name>
    <name type="common">Mud crab</name>
    <dbReference type="NCBI Taxonomy" id="85552"/>
    <lineage>
        <taxon>Eukaryota</taxon>
        <taxon>Metazoa</taxon>
        <taxon>Ecdysozoa</taxon>
        <taxon>Arthropoda</taxon>
        <taxon>Crustacea</taxon>
        <taxon>Multicrustacea</taxon>
        <taxon>Malacostraca</taxon>
        <taxon>Eumalacostraca</taxon>
        <taxon>Eucarida</taxon>
        <taxon>Decapoda</taxon>
        <taxon>Pleocyemata</taxon>
        <taxon>Brachyura</taxon>
        <taxon>Eubrachyura</taxon>
        <taxon>Portunoidea</taxon>
        <taxon>Portunidae</taxon>
        <taxon>Portuninae</taxon>
        <taxon>Scylla</taxon>
    </lineage>
</organism>
<dbReference type="SMART" id="SM00028">
    <property type="entry name" value="TPR"/>
    <property type="match status" value="5"/>
</dbReference>
<protein>
    <submittedName>
        <fullName evidence="3">Uncharacterized protein</fullName>
    </submittedName>
</protein>
<keyword evidence="1" id="KW-0802">TPR repeat</keyword>
<dbReference type="GO" id="GO:0005783">
    <property type="term" value="C:endoplasmic reticulum"/>
    <property type="evidence" value="ECO:0007669"/>
    <property type="project" value="TreeGrafter"/>
</dbReference>
<evidence type="ECO:0000313" key="3">
    <source>
        <dbReference type="EMBL" id="KAK8397837.1"/>
    </source>
</evidence>
<keyword evidence="4" id="KW-1185">Reference proteome</keyword>
<dbReference type="InterPro" id="IPR011990">
    <property type="entry name" value="TPR-like_helical_dom_sf"/>
</dbReference>
<evidence type="ECO:0000313" key="4">
    <source>
        <dbReference type="Proteomes" id="UP001487740"/>
    </source>
</evidence>
<feature type="compositionally biased region" description="Basic and acidic residues" evidence="2">
    <location>
        <begin position="29"/>
        <end position="52"/>
    </location>
</feature>
<dbReference type="GO" id="GO:0035269">
    <property type="term" value="P:protein O-linked glycosylation via mannose"/>
    <property type="evidence" value="ECO:0007669"/>
    <property type="project" value="TreeGrafter"/>
</dbReference>
<dbReference type="PANTHER" id="PTHR44395:SF1">
    <property type="entry name" value="PROTEIN O-MANNOSYL-TRANSFERASE TMTC3"/>
    <property type="match status" value="1"/>
</dbReference>
<feature type="repeat" description="TPR" evidence="1">
    <location>
        <begin position="248"/>
        <end position="281"/>
    </location>
</feature>
<dbReference type="GO" id="GO:0000030">
    <property type="term" value="F:mannosyltransferase activity"/>
    <property type="evidence" value="ECO:0007669"/>
    <property type="project" value="TreeGrafter"/>
</dbReference>
<evidence type="ECO:0000256" key="2">
    <source>
        <dbReference type="SAM" id="MobiDB-lite"/>
    </source>
</evidence>
<sequence length="508" mass="56562">MLRRDPVQLLSQFIGSVHDSSDQGSAAGLEERRKARRVAKGESGSRKADDPLHGGVLARWGRVCMMYACWAATTSLASESACRDDGGGCSGGGVGDGAEYSAGKGRSAPPPASPSVIFLSPPASYEGTPTRRPAVPRRGQSVTTRTLYPRRPLWFHPWTKEAQEVYERALFYDSTNPDIYYNLGVVLLEQGRAQQALAYLDKALEMDPDHQQALLNSAVLIQESGNAELRPLAYQRLLRLVQRDPLNERIYFNLGMIAMDDRDYRNAEKWFRKAIELKEDFRSALFNLALLLTDDQRPLEAAPFLNQLVKHHPDHVKGLILLGDIYINNIKDLDAAEKCYERILAVDPGNVQGLHNLCVVYVERGELQAAESCLSRAHVMAPHEDYILRHLKIVRTRLAKFSQMQQQQQQQQQQGGGGSDRTPASVLPEGADASEGISESNPSRPKKTVFITKNSDSNSKTSEKQLTRMHAKVTTVIRRYKYGVGRPEVTDWRRASTPSCTPPSQDPP</sequence>
<dbReference type="EMBL" id="JARAKH010000013">
    <property type="protein sequence ID" value="KAK8397837.1"/>
    <property type="molecule type" value="Genomic_DNA"/>
</dbReference>
<dbReference type="AlphaFoldDB" id="A0AAW0UGM4"/>
<feature type="region of interest" description="Disordered" evidence="2">
    <location>
        <begin position="18"/>
        <end position="52"/>
    </location>
</feature>
<feature type="compositionally biased region" description="Polar residues" evidence="2">
    <location>
        <begin position="451"/>
        <end position="460"/>
    </location>
</feature>
<dbReference type="PROSITE" id="PS50293">
    <property type="entry name" value="TPR_REGION"/>
    <property type="match status" value="1"/>
</dbReference>